<protein>
    <submittedName>
        <fullName evidence="1">Uncharacterized protein</fullName>
    </submittedName>
</protein>
<reference evidence="1" key="2">
    <citation type="journal article" date="2018" name="Sci. Data">
        <title>The draft genome sequence of cork oak.</title>
        <authorList>
            <person name="Ramos A.M."/>
            <person name="Usie A."/>
            <person name="Barbosa P."/>
            <person name="Barros P.M."/>
            <person name="Capote T."/>
            <person name="Chaves I."/>
            <person name="Simoes F."/>
            <person name="Abreu I."/>
            <person name="Carrasquinho I."/>
            <person name="Faro C."/>
            <person name="Guimaraes J.B."/>
            <person name="Mendonca D."/>
            <person name="Nobrega F."/>
            <person name="Rodrigues L."/>
            <person name="Saibo N.J.M."/>
            <person name="Varela M.C."/>
            <person name="Egas C."/>
            <person name="Matos J."/>
            <person name="Miguel C.M."/>
            <person name="Oliveira M.M."/>
            <person name="Ricardo C.P."/>
            <person name="Goncalves S."/>
        </authorList>
    </citation>
    <scope>NUCLEOTIDE SEQUENCE [LARGE SCALE GENOMIC DNA]</scope>
    <source>
        <strain evidence="1">HL8</strain>
    </source>
</reference>
<comment type="caution">
    <text evidence="1">The sequence shown here is derived from an EMBL/GenBank/DDBJ whole genome shotgun (WGS) entry which is preliminary data.</text>
</comment>
<name>A0AAW0M378_QUESU</name>
<organism evidence="1">
    <name type="scientific">Quercus suber</name>
    <name type="common">Cork oak</name>
    <dbReference type="NCBI Taxonomy" id="58331"/>
    <lineage>
        <taxon>Eukaryota</taxon>
        <taxon>Viridiplantae</taxon>
        <taxon>Streptophyta</taxon>
        <taxon>Embryophyta</taxon>
        <taxon>Tracheophyta</taxon>
        <taxon>Spermatophyta</taxon>
        <taxon>Magnoliopsida</taxon>
        <taxon>eudicotyledons</taxon>
        <taxon>Gunneridae</taxon>
        <taxon>Pentapetalae</taxon>
        <taxon>rosids</taxon>
        <taxon>fabids</taxon>
        <taxon>Fagales</taxon>
        <taxon>Fagaceae</taxon>
        <taxon>Quercus</taxon>
    </lineage>
</organism>
<accession>A0AAW0M378</accession>
<proteinExistence type="predicted"/>
<sequence length="41" mass="4364">MNDCLFCAITVDCLGMNYVSVLSTLVKQNLGLWSSLAIGIG</sequence>
<reference evidence="1" key="3">
    <citation type="submission" date="2023-07" db="EMBL/GenBank/DDBJ databases">
        <title>An improved reference 1 genome and first organelle genomes of Quercus suber.</title>
        <authorList>
            <consortium name="Genosuber Consortium"/>
            <person name="Usie A."/>
            <person name="Serra O."/>
            <person name="Barros P."/>
        </authorList>
    </citation>
    <scope>NUCLEOTIDE SEQUENCE</scope>
    <source>
        <strain evidence="1">HL8</strain>
        <tissue evidence="1">Leaves</tissue>
    </source>
</reference>
<evidence type="ECO:0000313" key="1">
    <source>
        <dbReference type="EMBL" id="KAK7858407.1"/>
    </source>
</evidence>
<dbReference type="AlphaFoldDB" id="A0AAW0M378"/>
<dbReference type="EMBL" id="PKMF04000019">
    <property type="protein sequence ID" value="KAK7858407.1"/>
    <property type="molecule type" value="Genomic_DNA"/>
</dbReference>
<reference evidence="1" key="1">
    <citation type="submission" date="2017-12" db="EMBL/GenBank/DDBJ databases">
        <authorList>
            <person name="Barbosa P."/>
            <person name="Usie A."/>
            <person name="Ramos A.M."/>
        </authorList>
    </citation>
    <scope>NUCLEOTIDE SEQUENCE</scope>
    <source>
        <strain evidence="1">HL8</strain>
        <tissue evidence="1">Leaves</tissue>
    </source>
</reference>
<gene>
    <name evidence="1" type="ORF">CFP56_012322</name>
</gene>